<keyword evidence="4" id="KW-0812">Transmembrane</keyword>
<dbReference type="GO" id="GO:0020037">
    <property type="term" value="F:heme binding"/>
    <property type="evidence" value="ECO:0007669"/>
    <property type="project" value="InterPro"/>
</dbReference>
<evidence type="ECO:0000256" key="3">
    <source>
        <dbReference type="ARBA" id="ARBA00023004"/>
    </source>
</evidence>
<reference evidence="5" key="1">
    <citation type="submission" date="2020-02" db="EMBL/GenBank/DDBJ databases">
        <title>Identification and distribution of gene clusters putatively required for synthesis of sphingolipid metabolism inhibitors in phylogenetically diverse species of the filamentous fungus Fusarium.</title>
        <authorList>
            <person name="Kim H.-S."/>
            <person name="Busman M."/>
            <person name="Brown D.W."/>
            <person name="Divon H."/>
            <person name="Uhlig S."/>
            <person name="Proctor R.H."/>
        </authorList>
    </citation>
    <scope>NUCLEOTIDE SEQUENCE [LARGE SCALE GENOMIC DNA]</scope>
    <source>
        <strain evidence="5">NRRL 39464</strain>
    </source>
</reference>
<keyword evidence="2" id="KW-0479">Metal-binding</keyword>
<dbReference type="InterPro" id="IPR036396">
    <property type="entry name" value="Cyt_P450_sf"/>
</dbReference>
<dbReference type="PANTHER" id="PTHR24305">
    <property type="entry name" value="CYTOCHROME P450"/>
    <property type="match status" value="1"/>
</dbReference>
<evidence type="ECO:0000313" key="6">
    <source>
        <dbReference type="Proteomes" id="UP000558688"/>
    </source>
</evidence>
<keyword evidence="1" id="KW-0349">Heme</keyword>
<dbReference type="Gene3D" id="1.10.630.10">
    <property type="entry name" value="Cytochrome P450"/>
    <property type="match status" value="1"/>
</dbReference>
<dbReference type="PANTHER" id="PTHR24305:SF103">
    <property type="entry name" value="P450, PUTATIVE (EUROFUNG)-RELATED"/>
    <property type="match status" value="1"/>
</dbReference>
<keyword evidence="3" id="KW-0408">Iron</keyword>
<keyword evidence="4" id="KW-0472">Membrane</keyword>
<dbReference type="GO" id="GO:0005506">
    <property type="term" value="F:iron ion binding"/>
    <property type="evidence" value="ECO:0007669"/>
    <property type="project" value="InterPro"/>
</dbReference>
<gene>
    <name evidence="5" type="ORF">FOXYS1_13252</name>
</gene>
<dbReference type="InterPro" id="IPR001128">
    <property type="entry name" value="Cyt_P450"/>
</dbReference>
<dbReference type="EMBL" id="JAAFOW010002730">
    <property type="protein sequence ID" value="KAF5256280.1"/>
    <property type="molecule type" value="Genomic_DNA"/>
</dbReference>
<accession>A0A8H5ED93</accession>
<sequence>MYITHSIPALTKKLPVLVLAAFAGSLLMILYIVYYRYLHPLSKYPGPFFASFTNLWKVQQLWSLHMPDTLIRLHQEYGDVVRIGPNQLSFSQGGAVPRIYKAGRHLPKTNFYDGFTSFNPTLFGTQDEEIHSVRRRQMAHAFSLQSIRSMEQHIDRHLLQFRRNLDHYSNTGEMFDLKELIAFFVLDVLGDLAFRRSFNSQVEQDVSKLPPINDHIFLACLLGMVPDLMPFLKALFGWTPVP</sequence>
<dbReference type="Proteomes" id="UP000558688">
    <property type="component" value="Unassembled WGS sequence"/>
</dbReference>
<dbReference type="SUPFAM" id="SSF48264">
    <property type="entry name" value="Cytochrome P450"/>
    <property type="match status" value="1"/>
</dbReference>
<evidence type="ECO:0000256" key="1">
    <source>
        <dbReference type="ARBA" id="ARBA00022617"/>
    </source>
</evidence>
<evidence type="ECO:0000256" key="4">
    <source>
        <dbReference type="SAM" id="Phobius"/>
    </source>
</evidence>
<dbReference type="AlphaFoldDB" id="A0A8H5ED93"/>
<feature type="non-terminal residue" evidence="5">
    <location>
        <position position="242"/>
    </location>
</feature>
<dbReference type="GO" id="GO:0016705">
    <property type="term" value="F:oxidoreductase activity, acting on paired donors, with incorporation or reduction of molecular oxygen"/>
    <property type="evidence" value="ECO:0007669"/>
    <property type="project" value="InterPro"/>
</dbReference>
<evidence type="ECO:0000256" key="2">
    <source>
        <dbReference type="ARBA" id="ARBA00022723"/>
    </source>
</evidence>
<comment type="caution">
    <text evidence="5">The sequence shown here is derived from an EMBL/GenBank/DDBJ whole genome shotgun (WGS) entry which is preliminary data.</text>
</comment>
<dbReference type="InterPro" id="IPR050121">
    <property type="entry name" value="Cytochrome_P450_monoxygenase"/>
</dbReference>
<dbReference type="GO" id="GO:0004497">
    <property type="term" value="F:monooxygenase activity"/>
    <property type="evidence" value="ECO:0007669"/>
    <property type="project" value="InterPro"/>
</dbReference>
<dbReference type="Pfam" id="PF00067">
    <property type="entry name" value="p450"/>
    <property type="match status" value="1"/>
</dbReference>
<name>A0A8H5ED93_FUSOX</name>
<proteinExistence type="predicted"/>
<feature type="transmembrane region" description="Helical" evidence="4">
    <location>
        <begin position="14"/>
        <end position="34"/>
    </location>
</feature>
<keyword evidence="4" id="KW-1133">Transmembrane helix</keyword>
<evidence type="ECO:0000313" key="5">
    <source>
        <dbReference type="EMBL" id="KAF5256280.1"/>
    </source>
</evidence>
<protein>
    <submittedName>
        <fullName evidence="5">Uncharacterized protein</fullName>
    </submittedName>
</protein>
<organism evidence="5 6">
    <name type="scientific">Fusarium oxysporum</name>
    <name type="common">Fusarium vascular wilt</name>
    <dbReference type="NCBI Taxonomy" id="5507"/>
    <lineage>
        <taxon>Eukaryota</taxon>
        <taxon>Fungi</taxon>
        <taxon>Dikarya</taxon>
        <taxon>Ascomycota</taxon>
        <taxon>Pezizomycotina</taxon>
        <taxon>Sordariomycetes</taxon>
        <taxon>Hypocreomycetidae</taxon>
        <taxon>Hypocreales</taxon>
        <taxon>Nectriaceae</taxon>
        <taxon>Fusarium</taxon>
        <taxon>Fusarium oxysporum species complex</taxon>
    </lineage>
</organism>